<evidence type="ECO:0000313" key="3">
    <source>
        <dbReference type="Proteomes" id="UP000050416"/>
    </source>
</evidence>
<evidence type="ECO:0000259" key="1">
    <source>
        <dbReference type="Pfam" id="PF18796"/>
    </source>
</evidence>
<dbReference type="EMBL" id="LJZQ01000010">
    <property type="protein sequence ID" value="KPQ28891.1"/>
    <property type="molecule type" value="Genomic_DNA"/>
</dbReference>
<name>A0A0P8CZD8_9GAMM</name>
<dbReference type="Pfam" id="PF18796">
    <property type="entry name" value="LPD1"/>
    <property type="match status" value="1"/>
</dbReference>
<dbReference type="InterPro" id="IPR041047">
    <property type="entry name" value="LPD1"/>
</dbReference>
<feature type="domain" description="Large polyvalent protein-associated" evidence="1">
    <location>
        <begin position="179"/>
        <end position="252"/>
    </location>
</feature>
<comment type="caution">
    <text evidence="2">The sequence shown here is derived from an EMBL/GenBank/DDBJ whole genome shotgun (WGS) entry which is preliminary data.</text>
</comment>
<evidence type="ECO:0000313" key="2">
    <source>
        <dbReference type="EMBL" id="KPQ28891.1"/>
    </source>
</evidence>
<reference evidence="2 3" key="1">
    <citation type="submission" date="2015-09" db="EMBL/GenBank/DDBJ databases">
        <title>Identification and resolution of microdiversity through metagenomic sequencing of parallel consortia.</title>
        <authorList>
            <person name="Nelson W.C."/>
            <person name="Romine M.F."/>
            <person name="Lindemann S.R."/>
        </authorList>
    </citation>
    <scope>NUCLEOTIDE SEQUENCE [LARGE SCALE GENOMIC DNA]</scope>
    <source>
        <strain evidence="2">HL-55</strain>
    </source>
</reference>
<dbReference type="PATRIC" id="fig|1305731.5.peg.7"/>
<dbReference type="OrthoDB" id="343736at2"/>
<sequence length="257" mass="28564">MPKTFYRRGPEHRAGAPVTFLDVRRRFEFRTMEIGRWVTEPEKQRSAALFYDALCDLMTILGGTESLISLRGSLALQYGIGGRPGVSAHYTPATRSFALAKNAGPGSIAHEWFHAFDHYIADKLFPSTGKGEFGSTLWLTREDAIAHPLNERLQACYRAVLLDSAGDQPSDLFRQSAKADKAAGVHYFSRPEELCARAFEAFAQDAPVKNAFLVNGTKETEEAILGLYPQGLQRDAINRAFLAYFRSLGQALQRTEA</sequence>
<organism evidence="2 3">
    <name type="scientific">Marinobacter excellens HL-55</name>
    <dbReference type="NCBI Taxonomy" id="1305731"/>
    <lineage>
        <taxon>Bacteria</taxon>
        <taxon>Pseudomonadati</taxon>
        <taxon>Pseudomonadota</taxon>
        <taxon>Gammaproteobacteria</taxon>
        <taxon>Pseudomonadales</taxon>
        <taxon>Marinobacteraceae</taxon>
        <taxon>Marinobacter</taxon>
    </lineage>
</organism>
<dbReference type="AlphaFoldDB" id="A0A0P8CZD8"/>
<gene>
    <name evidence="2" type="ORF">HLUCCX14_08360</name>
</gene>
<accession>A0A0P8CZD8</accession>
<dbReference type="STRING" id="1305731.GCA_000934705_03055"/>
<dbReference type="NCBIfam" id="NF041907">
    <property type="entry name" value="CLCA_X"/>
    <property type="match status" value="1"/>
</dbReference>
<protein>
    <recommendedName>
        <fullName evidence="1">Large polyvalent protein-associated domain-containing protein</fullName>
    </recommendedName>
</protein>
<dbReference type="Proteomes" id="UP000050416">
    <property type="component" value="Unassembled WGS sequence"/>
</dbReference>
<proteinExistence type="predicted"/>